<dbReference type="CDD" id="cd06261">
    <property type="entry name" value="TM_PBP2"/>
    <property type="match status" value="1"/>
</dbReference>
<evidence type="ECO:0000256" key="2">
    <source>
        <dbReference type="ARBA" id="ARBA00022448"/>
    </source>
</evidence>
<evidence type="ECO:0000256" key="4">
    <source>
        <dbReference type="ARBA" id="ARBA00022692"/>
    </source>
</evidence>
<evidence type="ECO:0000256" key="3">
    <source>
        <dbReference type="ARBA" id="ARBA00022475"/>
    </source>
</evidence>
<feature type="transmembrane region" description="Helical" evidence="7">
    <location>
        <begin position="91"/>
        <end position="112"/>
    </location>
</feature>
<dbReference type="RefSeq" id="WP_106238116.1">
    <property type="nucleotide sequence ID" value="NZ_PVNG01000004.1"/>
</dbReference>
<keyword evidence="10" id="KW-1185">Reference proteome</keyword>
<keyword evidence="6 7" id="KW-0472">Membrane</keyword>
<feature type="transmembrane region" description="Helical" evidence="7">
    <location>
        <begin position="124"/>
        <end position="144"/>
    </location>
</feature>
<dbReference type="GO" id="GO:0055085">
    <property type="term" value="P:transmembrane transport"/>
    <property type="evidence" value="ECO:0007669"/>
    <property type="project" value="InterPro"/>
</dbReference>
<organism evidence="9 10">
    <name type="scientific">Nonomuraea fuscirosea</name>
    <dbReference type="NCBI Taxonomy" id="1291556"/>
    <lineage>
        <taxon>Bacteria</taxon>
        <taxon>Bacillati</taxon>
        <taxon>Actinomycetota</taxon>
        <taxon>Actinomycetes</taxon>
        <taxon>Streptosporangiales</taxon>
        <taxon>Streptosporangiaceae</taxon>
        <taxon>Nonomuraea</taxon>
    </lineage>
</organism>
<name>A0A2T0N5V2_9ACTN</name>
<comment type="subcellular location">
    <subcellularLocation>
        <location evidence="1 7">Cell membrane</location>
        <topology evidence="1 7">Multi-pass membrane protein</topology>
    </subcellularLocation>
</comment>
<protein>
    <submittedName>
        <fullName evidence="9">Carbohydrate ABC transporter membrane protein 1 (CUT1 family)</fullName>
    </submittedName>
</protein>
<sequence length="309" mass="34294">MTSATISKPGSVRKTATTRLKVTRSRGGLLYVLPFFVAFTLFLLWPLVYGLWMSFTDRDLAAGAEPRVVGLANYAEALTDPMVWTTFGNTVLFTVMTTIPLVVLALAAALLVNMGLPGQWVWRMAFFLPYLLASTVVSLFWEWIYNPELGLINAVLGVFGIEGQAWLQNPDFAMAAIAVATTWWTLGFNFLLYLAALQNIPATVYEAAAIDGAGKWRQLFSVTLPLLRNITMLILVLQVLASLKVFDQIYQMTAGGPDDSTRSILMYVYDTGFTGYRLGYASAISYVFFAIILILSLLQLRFARRSDQS</sequence>
<comment type="caution">
    <text evidence="9">The sequence shown here is derived from an EMBL/GenBank/DDBJ whole genome shotgun (WGS) entry which is preliminary data.</text>
</comment>
<dbReference type="InterPro" id="IPR035906">
    <property type="entry name" value="MetI-like_sf"/>
</dbReference>
<accession>A0A2T0N5V2</accession>
<keyword evidence="5 7" id="KW-1133">Transmembrane helix</keyword>
<proteinExistence type="inferred from homology"/>
<feature type="transmembrane region" description="Helical" evidence="7">
    <location>
        <begin position="29"/>
        <end position="52"/>
    </location>
</feature>
<dbReference type="SUPFAM" id="SSF161098">
    <property type="entry name" value="MetI-like"/>
    <property type="match status" value="1"/>
</dbReference>
<dbReference type="AlphaFoldDB" id="A0A2T0N5V2"/>
<dbReference type="InterPro" id="IPR000515">
    <property type="entry name" value="MetI-like"/>
</dbReference>
<dbReference type="PANTHER" id="PTHR30193">
    <property type="entry name" value="ABC TRANSPORTER PERMEASE PROTEIN"/>
    <property type="match status" value="1"/>
</dbReference>
<evidence type="ECO:0000256" key="6">
    <source>
        <dbReference type="ARBA" id="ARBA00023136"/>
    </source>
</evidence>
<dbReference type="PROSITE" id="PS50928">
    <property type="entry name" value="ABC_TM1"/>
    <property type="match status" value="1"/>
</dbReference>
<evidence type="ECO:0000256" key="7">
    <source>
        <dbReference type="RuleBase" id="RU363032"/>
    </source>
</evidence>
<evidence type="ECO:0000259" key="8">
    <source>
        <dbReference type="PROSITE" id="PS50928"/>
    </source>
</evidence>
<keyword evidence="4 7" id="KW-0812">Transmembrane</keyword>
<keyword evidence="2 7" id="KW-0813">Transport</keyword>
<evidence type="ECO:0000313" key="9">
    <source>
        <dbReference type="EMBL" id="PRX67759.1"/>
    </source>
</evidence>
<keyword evidence="3" id="KW-1003">Cell membrane</keyword>
<dbReference type="Pfam" id="PF00528">
    <property type="entry name" value="BPD_transp_1"/>
    <property type="match status" value="1"/>
</dbReference>
<evidence type="ECO:0000313" key="10">
    <source>
        <dbReference type="Proteomes" id="UP000238312"/>
    </source>
</evidence>
<dbReference type="InterPro" id="IPR051393">
    <property type="entry name" value="ABC_transporter_permease"/>
</dbReference>
<dbReference type="EMBL" id="PVNG01000004">
    <property type="protein sequence ID" value="PRX67759.1"/>
    <property type="molecule type" value="Genomic_DNA"/>
</dbReference>
<feature type="transmembrane region" description="Helical" evidence="7">
    <location>
        <begin position="278"/>
        <end position="298"/>
    </location>
</feature>
<reference evidence="9 10" key="1">
    <citation type="submission" date="2018-03" db="EMBL/GenBank/DDBJ databases">
        <title>Genomic Encyclopedia of Type Strains, Phase III (KMG-III): the genomes of soil and plant-associated and newly described type strains.</title>
        <authorList>
            <person name="Whitman W."/>
        </authorList>
    </citation>
    <scope>NUCLEOTIDE SEQUENCE [LARGE SCALE GENOMIC DNA]</scope>
    <source>
        <strain evidence="9 10">CGMCC 4.7104</strain>
    </source>
</reference>
<feature type="transmembrane region" description="Helical" evidence="7">
    <location>
        <begin position="172"/>
        <end position="195"/>
    </location>
</feature>
<dbReference type="Proteomes" id="UP000238312">
    <property type="component" value="Unassembled WGS sequence"/>
</dbReference>
<evidence type="ECO:0000256" key="5">
    <source>
        <dbReference type="ARBA" id="ARBA00022989"/>
    </source>
</evidence>
<dbReference type="Gene3D" id="1.10.3720.10">
    <property type="entry name" value="MetI-like"/>
    <property type="match status" value="1"/>
</dbReference>
<dbReference type="OrthoDB" id="34224at2"/>
<feature type="domain" description="ABC transmembrane type-1" evidence="8">
    <location>
        <begin position="87"/>
        <end position="299"/>
    </location>
</feature>
<dbReference type="GO" id="GO:0005886">
    <property type="term" value="C:plasma membrane"/>
    <property type="evidence" value="ECO:0007669"/>
    <property type="project" value="UniProtKB-SubCell"/>
</dbReference>
<dbReference type="PANTHER" id="PTHR30193:SF41">
    <property type="entry name" value="DIACETYLCHITOBIOSE UPTAKE SYSTEM PERMEASE PROTEIN NGCF"/>
    <property type="match status" value="1"/>
</dbReference>
<evidence type="ECO:0000256" key="1">
    <source>
        <dbReference type="ARBA" id="ARBA00004651"/>
    </source>
</evidence>
<comment type="similarity">
    <text evidence="7">Belongs to the binding-protein-dependent transport system permease family.</text>
</comment>
<feature type="transmembrane region" description="Helical" evidence="7">
    <location>
        <begin position="226"/>
        <end position="246"/>
    </location>
</feature>
<gene>
    <name evidence="9" type="ORF">B0I32_104516</name>
</gene>